<name>A0A5J4YQX7_PORPP</name>
<accession>A0A5J4YQX7</accession>
<dbReference type="EMBL" id="VRMN01000007">
    <property type="protein sequence ID" value="KAA8493390.1"/>
    <property type="molecule type" value="Genomic_DNA"/>
</dbReference>
<organism evidence="1 2">
    <name type="scientific">Porphyridium purpureum</name>
    <name type="common">Red alga</name>
    <name type="synonym">Porphyridium cruentum</name>
    <dbReference type="NCBI Taxonomy" id="35688"/>
    <lineage>
        <taxon>Eukaryota</taxon>
        <taxon>Rhodophyta</taxon>
        <taxon>Bangiophyceae</taxon>
        <taxon>Porphyridiales</taxon>
        <taxon>Porphyridiaceae</taxon>
        <taxon>Porphyridium</taxon>
    </lineage>
</organism>
<comment type="caution">
    <text evidence="1">The sequence shown here is derived from an EMBL/GenBank/DDBJ whole genome shotgun (WGS) entry which is preliminary data.</text>
</comment>
<evidence type="ECO:0000313" key="2">
    <source>
        <dbReference type="Proteomes" id="UP000324585"/>
    </source>
</evidence>
<sequence>MLDKSRVIGKAKEKIVYFKFMRDGAPSHRAKITMDQLQRNSVEVLDLSALSPDLNPVENVWGHLTPQVYGECKQYSTVNELGEAIEDASKKIDDCYVRDLYSSMPKPIIEVTLAQGKKCRV</sequence>
<reference evidence="2" key="1">
    <citation type="journal article" date="2019" name="Nat. Commun.">
        <title>Expansion of phycobilisome linker gene families in mesophilic red algae.</title>
        <authorList>
            <person name="Lee J."/>
            <person name="Kim D."/>
            <person name="Bhattacharya D."/>
            <person name="Yoon H.S."/>
        </authorList>
    </citation>
    <scope>NUCLEOTIDE SEQUENCE [LARGE SCALE GENOMIC DNA]</scope>
    <source>
        <strain evidence="2">CCMP 1328</strain>
    </source>
</reference>
<dbReference type="AlphaFoldDB" id="A0A5J4YQX7"/>
<dbReference type="OrthoDB" id="4843387at2759"/>
<protein>
    <submittedName>
        <fullName evidence="1">Transposable element Tc3 transposase</fullName>
    </submittedName>
</protein>
<dbReference type="Proteomes" id="UP000324585">
    <property type="component" value="Unassembled WGS sequence"/>
</dbReference>
<dbReference type="GO" id="GO:0003676">
    <property type="term" value="F:nucleic acid binding"/>
    <property type="evidence" value="ECO:0007669"/>
    <property type="project" value="InterPro"/>
</dbReference>
<dbReference type="Gene3D" id="3.30.420.10">
    <property type="entry name" value="Ribonuclease H-like superfamily/Ribonuclease H"/>
    <property type="match status" value="1"/>
</dbReference>
<gene>
    <name evidence="1" type="ORF">FVE85_8835</name>
</gene>
<dbReference type="InterPro" id="IPR036397">
    <property type="entry name" value="RNaseH_sf"/>
</dbReference>
<keyword evidence="2" id="KW-1185">Reference proteome</keyword>
<proteinExistence type="predicted"/>
<evidence type="ECO:0000313" key="1">
    <source>
        <dbReference type="EMBL" id="KAA8493390.1"/>
    </source>
</evidence>